<dbReference type="OrthoDB" id="7376174at2"/>
<dbReference type="Pfam" id="PF10944">
    <property type="entry name" value="DUF2630"/>
    <property type="match status" value="1"/>
</dbReference>
<evidence type="ECO:0000313" key="2">
    <source>
        <dbReference type="EMBL" id="TWF77462.1"/>
    </source>
</evidence>
<dbReference type="InterPro" id="IPR020311">
    <property type="entry name" value="Uncharacterised_Rv0898c"/>
</dbReference>
<keyword evidence="3" id="KW-1185">Reference proteome</keyword>
<dbReference type="Proteomes" id="UP000321261">
    <property type="component" value="Unassembled WGS sequence"/>
</dbReference>
<gene>
    <name evidence="2" type="ORF">FHX44_113371</name>
</gene>
<sequence length="80" mass="9393">MNDDELHRRIDELVAEEHRLERAHVGQALSEGEQQRLNDLGVQLDRYWDLLRQRDARRRAGLDPDGAQERSADVVEGYRQ</sequence>
<comment type="caution">
    <text evidence="2">The sequence shown here is derived from an EMBL/GenBank/DDBJ whole genome shotgun (WGS) entry which is preliminary data.</text>
</comment>
<accession>A0A561SRI9</accession>
<proteinExistence type="predicted"/>
<feature type="region of interest" description="Disordered" evidence="1">
    <location>
        <begin position="58"/>
        <end position="80"/>
    </location>
</feature>
<organism evidence="2 3">
    <name type="scientific">Pseudonocardia hierapolitana</name>
    <dbReference type="NCBI Taxonomy" id="1128676"/>
    <lineage>
        <taxon>Bacteria</taxon>
        <taxon>Bacillati</taxon>
        <taxon>Actinomycetota</taxon>
        <taxon>Actinomycetes</taxon>
        <taxon>Pseudonocardiales</taxon>
        <taxon>Pseudonocardiaceae</taxon>
        <taxon>Pseudonocardia</taxon>
    </lineage>
</organism>
<dbReference type="RefSeq" id="WP_147256637.1">
    <property type="nucleotide sequence ID" value="NZ_VIWU01000001.1"/>
</dbReference>
<protein>
    <submittedName>
        <fullName evidence="2">Uncharacterized protein DUF2630</fullName>
    </submittedName>
</protein>
<name>A0A561SRI9_9PSEU</name>
<dbReference type="AlphaFoldDB" id="A0A561SRI9"/>
<evidence type="ECO:0000313" key="3">
    <source>
        <dbReference type="Proteomes" id="UP000321261"/>
    </source>
</evidence>
<evidence type="ECO:0000256" key="1">
    <source>
        <dbReference type="SAM" id="MobiDB-lite"/>
    </source>
</evidence>
<dbReference type="EMBL" id="VIWU01000001">
    <property type="protein sequence ID" value="TWF77462.1"/>
    <property type="molecule type" value="Genomic_DNA"/>
</dbReference>
<reference evidence="2 3" key="1">
    <citation type="submission" date="2019-06" db="EMBL/GenBank/DDBJ databases">
        <title>Sequencing the genomes of 1000 actinobacteria strains.</title>
        <authorList>
            <person name="Klenk H.-P."/>
        </authorList>
    </citation>
    <scope>NUCLEOTIDE SEQUENCE [LARGE SCALE GENOMIC DNA]</scope>
    <source>
        <strain evidence="2 3">DSM 45671</strain>
    </source>
</reference>